<dbReference type="Proteomes" id="UP000243626">
    <property type="component" value="Chromosome"/>
</dbReference>
<evidence type="ECO:0000313" key="8">
    <source>
        <dbReference type="Proteomes" id="UP000243626"/>
    </source>
</evidence>
<comment type="subcellular location">
    <subcellularLocation>
        <location evidence="1">Endomembrane system</location>
    </subcellularLocation>
</comment>
<sequence length="376" mass="43151">MSVTTIIITTIVGALIGGITNTIAIKMLFHPYEAKHIFGKRIPLTPGVVPMRRDEASKKLGNIITGYLLTPEVFVEKLQSKESQKFMDLFIDRQIQTIEEENVSIGDVLNKISPNLKEKILSFLYQEIDSKIKTSSDELMNRSIESLIPHDAKETIDKEVNNLHLVINEKIITYLTSDKGYEDIYTMIDDFIENRGKLERALKYVVPKDSLATRVQGELVKLLSHEDMKSIEREFIVREYDKFIKKSPSEYISKIDQEKATHSAAEIFKRKMNLEELLDRPIAQLNETMFQTFKSSGKLRLRDNITHYLGKYIPSIVKHLKLAEVIKRQIDSFDIKTLEFLVFEVARKELQMIMLLGYVLGGIVGFLQGILVPLIV</sequence>
<keyword evidence="5 6" id="KW-0472">Membrane</keyword>
<evidence type="ECO:0000256" key="2">
    <source>
        <dbReference type="ARBA" id="ARBA00008053"/>
    </source>
</evidence>
<dbReference type="Pfam" id="PF04286">
    <property type="entry name" value="DUF445"/>
    <property type="match status" value="1"/>
</dbReference>
<keyword evidence="4 6" id="KW-1133">Transmembrane helix</keyword>
<proteinExistence type="inferred from homology"/>
<evidence type="ECO:0000256" key="4">
    <source>
        <dbReference type="ARBA" id="ARBA00022989"/>
    </source>
</evidence>
<dbReference type="InterPro" id="IPR007383">
    <property type="entry name" value="DUF445"/>
</dbReference>
<evidence type="ECO:0000256" key="3">
    <source>
        <dbReference type="ARBA" id="ARBA00022692"/>
    </source>
</evidence>
<dbReference type="EMBL" id="CP136964">
    <property type="protein sequence ID" value="WOS96805.1"/>
    <property type="molecule type" value="Genomic_DNA"/>
</dbReference>
<accession>A0AAF0YM67</accession>
<evidence type="ECO:0000313" key="7">
    <source>
        <dbReference type="EMBL" id="WOS96805.1"/>
    </source>
</evidence>
<dbReference type="RefSeq" id="WP_070456210.1">
    <property type="nucleotide sequence ID" value="NZ_CP136964.1"/>
</dbReference>
<keyword evidence="3 6" id="KW-0812">Transmembrane</keyword>
<protein>
    <submittedName>
        <fullName evidence="7">DUF445 family protein</fullName>
    </submittedName>
</protein>
<organism evidence="7 8">
    <name type="scientific">Nosocomiicoccus massiliensis</name>
    <dbReference type="NCBI Taxonomy" id="1232430"/>
    <lineage>
        <taxon>Bacteria</taxon>
        <taxon>Bacillati</taxon>
        <taxon>Bacillota</taxon>
        <taxon>Bacilli</taxon>
        <taxon>Bacillales</taxon>
        <taxon>Staphylococcaceae</taxon>
        <taxon>Nosocomiicoccus</taxon>
    </lineage>
</organism>
<name>A0AAF0YM67_9STAP</name>
<reference evidence="8" key="1">
    <citation type="submission" date="2017-09" db="EMBL/GenBank/DDBJ databases">
        <title>Bacterial strain isolated from the female urinary microbiota.</title>
        <authorList>
            <person name="Thomas-White K."/>
            <person name="Kumar N."/>
            <person name="Forster S."/>
            <person name="Putonti C."/>
            <person name="Lawley T."/>
            <person name="Wolfe A.J."/>
        </authorList>
    </citation>
    <scope>NUCLEOTIDE SEQUENCE [LARGE SCALE GENOMIC DNA]</scope>
    <source>
        <strain evidence="8">UMB0959</strain>
    </source>
</reference>
<keyword evidence="8" id="KW-1185">Reference proteome</keyword>
<dbReference type="PANTHER" id="PTHR35791:SF1">
    <property type="entry name" value="UPF0754 MEMBRANE PROTEIN YHEB"/>
    <property type="match status" value="1"/>
</dbReference>
<dbReference type="KEGG" id="nmy:CJ229_003460"/>
<dbReference type="PANTHER" id="PTHR35791">
    <property type="entry name" value="UPF0754 MEMBRANE PROTEIN YHEB"/>
    <property type="match status" value="1"/>
</dbReference>
<dbReference type="AlphaFoldDB" id="A0AAF0YM67"/>
<feature type="transmembrane region" description="Helical" evidence="6">
    <location>
        <begin position="355"/>
        <end position="375"/>
    </location>
</feature>
<gene>
    <name evidence="7" type="ORF">CJ229_003460</name>
</gene>
<evidence type="ECO:0000256" key="1">
    <source>
        <dbReference type="ARBA" id="ARBA00004308"/>
    </source>
</evidence>
<dbReference type="GO" id="GO:0012505">
    <property type="term" value="C:endomembrane system"/>
    <property type="evidence" value="ECO:0007669"/>
    <property type="project" value="UniProtKB-SubCell"/>
</dbReference>
<feature type="transmembrane region" description="Helical" evidence="6">
    <location>
        <begin position="6"/>
        <end position="29"/>
    </location>
</feature>
<comment type="similarity">
    <text evidence="2">Belongs to the UPF0754 family.</text>
</comment>
<evidence type="ECO:0000256" key="5">
    <source>
        <dbReference type="ARBA" id="ARBA00023136"/>
    </source>
</evidence>
<evidence type="ECO:0000256" key="6">
    <source>
        <dbReference type="SAM" id="Phobius"/>
    </source>
</evidence>